<evidence type="ECO:0000256" key="10">
    <source>
        <dbReference type="ARBA" id="ARBA00023316"/>
    </source>
</evidence>
<dbReference type="NCBIfam" id="TIGR02070">
    <property type="entry name" value="mono_pep_trsgly"/>
    <property type="match status" value="1"/>
</dbReference>
<dbReference type="GO" id="GO:0071555">
    <property type="term" value="P:cell wall organization"/>
    <property type="evidence" value="ECO:0007669"/>
    <property type="project" value="UniProtKB-KW"/>
</dbReference>
<name>A0A1B1YY21_9GAMM</name>
<evidence type="ECO:0000256" key="8">
    <source>
        <dbReference type="ARBA" id="ARBA00022989"/>
    </source>
</evidence>
<comment type="pathway">
    <text evidence="11">Cell wall biogenesis; peptidoglycan biosynthesis.</text>
</comment>
<comment type="catalytic activity">
    <reaction evidence="11">
        <text>[GlcNAc-(1-&gt;4)-Mur2Ac(oyl-L-Ala-gamma-D-Glu-L-Lys-D-Ala-D-Ala)](n)-di-trans,octa-cis-undecaprenyl diphosphate + beta-D-GlcNAc-(1-&gt;4)-Mur2Ac(oyl-L-Ala-gamma-D-Glu-L-Lys-D-Ala-D-Ala)-di-trans,octa-cis-undecaprenyl diphosphate = [GlcNAc-(1-&gt;4)-Mur2Ac(oyl-L-Ala-gamma-D-Glu-L-Lys-D-Ala-D-Ala)](n+1)-di-trans,octa-cis-undecaprenyl diphosphate + di-trans,octa-cis-undecaprenyl diphosphate + H(+)</text>
        <dbReference type="Rhea" id="RHEA:23708"/>
        <dbReference type="Rhea" id="RHEA-COMP:9602"/>
        <dbReference type="Rhea" id="RHEA-COMP:9603"/>
        <dbReference type="ChEBI" id="CHEBI:15378"/>
        <dbReference type="ChEBI" id="CHEBI:58405"/>
        <dbReference type="ChEBI" id="CHEBI:60033"/>
        <dbReference type="ChEBI" id="CHEBI:78435"/>
        <dbReference type="EC" id="2.4.99.28"/>
    </reaction>
</comment>
<dbReference type="HAMAP" id="MF_00766">
    <property type="entry name" value="PGT_MtgA"/>
    <property type="match status" value="1"/>
</dbReference>
<evidence type="ECO:0000256" key="11">
    <source>
        <dbReference type="HAMAP-Rule" id="MF_00766"/>
    </source>
</evidence>
<evidence type="ECO:0000259" key="12">
    <source>
        <dbReference type="Pfam" id="PF00912"/>
    </source>
</evidence>
<dbReference type="InterPro" id="IPR001264">
    <property type="entry name" value="Glyco_trans_51"/>
</dbReference>
<dbReference type="Gene3D" id="1.10.3810.10">
    <property type="entry name" value="Biosynthetic peptidoglycan transglycosylase-like"/>
    <property type="match status" value="1"/>
</dbReference>
<comment type="function">
    <text evidence="11">Peptidoglycan polymerase that catalyzes glycan chain elongation from lipid-linked precursors.</text>
</comment>
<keyword evidence="1 11" id="KW-1003">Cell membrane</keyword>
<dbReference type="GO" id="GO:0008360">
    <property type="term" value="P:regulation of cell shape"/>
    <property type="evidence" value="ECO:0007669"/>
    <property type="project" value="UniProtKB-KW"/>
</dbReference>
<reference evidence="14" key="1">
    <citation type="submission" date="2016-03" db="EMBL/GenBank/DDBJ databases">
        <title>Complete genome sequence of Solimmundus cernigliae, representing a novel lineage of polycyclic aromatic hydrocarbon degraders within the Gammaproteobacteria.</title>
        <authorList>
            <person name="Singleton D.R."/>
            <person name="Dickey A.N."/>
            <person name="Scholl E.H."/>
            <person name="Wright F.A."/>
            <person name="Aitken M.D."/>
        </authorList>
    </citation>
    <scope>NUCLEOTIDE SEQUENCE [LARGE SCALE GENOMIC DNA]</scope>
    <source>
        <strain evidence="14">TR3.2</strain>
    </source>
</reference>
<evidence type="ECO:0000256" key="7">
    <source>
        <dbReference type="ARBA" id="ARBA00022984"/>
    </source>
</evidence>
<dbReference type="InterPro" id="IPR011812">
    <property type="entry name" value="Pep_trsgly"/>
</dbReference>
<dbReference type="EC" id="2.4.99.28" evidence="11"/>
<dbReference type="GO" id="GO:0009252">
    <property type="term" value="P:peptidoglycan biosynthetic process"/>
    <property type="evidence" value="ECO:0007669"/>
    <property type="project" value="UniProtKB-UniRule"/>
</dbReference>
<comment type="subcellular location">
    <subcellularLocation>
        <location evidence="11">Cell inner membrane</location>
        <topology evidence="11">Single-pass membrane protein</topology>
    </subcellularLocation>
</comment>
<keyword evidence="2 11" id="KW-0997">Cell inner membrane</keyword>
<evidence type="ECO:0000256" key="4">
    <source>
        <dbReference type="ARBA" id="ARBA00022679"/>
    </source>
</evidence>
<evidence type="ECO:0000313" key="13">
    <source>
        <dbReference type="EMBL" id="ANX05660.1"/>
    </source>
</evidence>
<gene>
    <name evidence="11" type="primary">mtgA</name>
    <name evidence="13" type="ORF">PG2T_15105</name>
</gene>
<evidence type="ECO:0000313" key="14">
    <source>
        <dbReference type="Proteomes" id="UP000092952"/>
    </source>
</evidence>
<dbReference type="OrthoDB" id="9766909at2"/>
<keyword evidence="5 11" id="KW-0812">Transmembrane</keyword>
<keyword evidence="3 11" id="KW-0328">Glycosyltransferase</keyword>
<organism evidence="13 14">
    <name type="scientific">Immundisolibacter cernigliae</name>
    <dbReference type="NCBI Taxonomy" id="1810504"/>
    <lineage>
        <taxon>Bacteria</taxon>
        <taxon>Pseudomonadati</taxon>
        <taxon>Pseudomonadota</taxon>
        <taxon>Gammaproteobacteria</taxon>
        <taxon>Immundisolibacterales</taxon>
        <taxon>Immundisolibacteraceae</taxon>
        <taxon>Immundisolibacter</taxon>
    </lineage>
</organism>
<evidence type="ECO:0000256" key="6">
    <source>
        <dbReference type="ARBA" id="ARBA00022960"/>
    </source>
</evidence>
<dbReference type="GO" id="GO:0016763">
    <property type="term" value="F:pentosyltransferase activity"/>
    <property type="evidence" value="ECO:0007669"/>
    <property type="project" value="InterPro"/>
</dbReference>
<evidence type="ECO:0000256" key="1">
    <source>
        <dbReference type="ARBA" id="ARBA00022475"/>
    </source>
</evidence>
<keyword evidence="10 11" id="KW-0961">Cell wall biogenesis/degradation</keyword>
<keyword evidence="9 11" id="KW-0472">Membrane</keyword>
<dbReference type="InParanoid" id="A0A1B1YY21"/>
<feature type="transmembrane region" description="Helical" evidence="11">
    <location>
        <begin position="7"/>
        <end position="29"/>
    </location>
</feature>
<keyword evidence="7 11" id="KW-0573">Peptidoglycan synthesis</keyword>
<keyword evidence="14" id="KW-1185">Reference proteome</keyword>
<keyword evidence="4 11" id="KW-0808">Transferase</keyword>
<accession>A0A1B1YY21</accession>
<dbReference type="GO" id="GO:0009274">
    <property type="term" value="C:peptidoglycan-based cell wall"/>
    <property type="evidence" value="ECO:0007669"/>
    <property type="project" value="InterPro"/>
</dbReference>
<dbReference type="PANTHER" id="PTHR30400:SF0">
    <property type="entry name" value="BIOSYNTHETIC PEPTIDOGLYCAN TRANSGLYCOSYLASE"/>
    <property type="match status" value="1"/>
</dbReference>
<dbReference type="AlphaFoldDB" id="A0A1B1YY21"/>
<dbReference type="InterPro" id="IPR023346">
    <property type="entry name" value="Lysozyme-like_dom_sf"/>
</dbReference>
<evidence type="ECO:0000256" key="2">
    <source>
        <dbReference type="ARBA" id="ARBA00022519"/>
    </source>
</evidence>
<dbReference type="Pfam" id="PF00912">
    <property type="entry name" value="Transgly"/>
    <property type="match status" value="1"/>
</dbReference>
<protein>
    <recommendedName>
        <fullName evidence="11">Biosynthetic peptidoglycan transglycosylase</fullName>
        <ecNumber evidence="11">2.4.99.28</ecNumber>
    </recommendedName>
    <alternativeName>
        <fullName evidence="11">Glycan polymerase</fullName>
    </alternativeName>
    <alternativeName>
        <fullName evidence="11">Peptidoglycan glycosyltransferase MtgA</fullName>
        <shortName evidence="11">PGT</shortName>
    </alternativeName>
</protein>
<keyword evidence="8 11" id="KW-1133">Transmembrane helix</keyword>
<dbReference type="GO" id="GO:0005886">
    <property type="term" value="C:plasma membrane"/>
    <property type="evidence" value="ECO:0007669"/>
    <property type="project" value="UniProtKB-SubCell"/>
</dbReference>
<dbReference type="EMBL" id="CP014671">
    <property type="protein sequence ID" value="ANX05660.1"/>
    <property type="molecule type" value="Genomic_DNA"/>
</dbReference>
<dbReference type="PANTHER" id="PTHR30400">
    <property type="entry name" value="MONOFUNCTIONAL BIOSYNTHETIC PEPTIDOGLYCAN TRANSGLYCOSYLASE"/>
    <property type="match status" value="1"/>
</dbReference>
<proteinExistence type="inferred from homology"/>
<dbReference type="GO" id="GO:0008955">
    <property type="term" value="F:peptidoglycan glycosyltransferase activity"/>
    <property type="evidence" value="ECO:0007669"/>
    <property type="project" value="UniProtKB-UniRule"/>
</dbReference>
<dbReference type="UniPathway" id="UPA00219"/>
<dbReference type="Proteomes" id="UP000092952">
    <property type="component" value="Chromosome"/>
</dbReference>
<dbReference type="InterPro" id="IPR036950">
    <property type="entry name" value="PBP_transglycosylase"/>
</dbReference>
<evidence type="ECO:0000256" key="9">
    <source>
        <dbReference type="ARBA" id="ARBA00023136"/>
    </source>
</evidence>
<dbReference type="FunCoup" id="A0A1B1YY21">
    <property type="interactions" value="166"/>
</dbReference>
<feature type="domain" description="Glycosyl transferase family 51" evidence="12">
    <location>
        <begin position="57"/>
        <end position="218"/>
    </location>
</feature>
<keyword evidence="6 11" id="KW-0133">Cell shape</keyword>
<sequence>MRGLLRALRYALLILLAVTVGAVLVLRWLPPPSTSFILQNRIAALRAGYGFYPYPYRWVDYEGIAPVMALAVVAAEDQRFREHHGLDLTGIRQAIRDNQYRNRPRGASTITQQTAKNLFLWRSQTLLRKGIELYFTGLLELLWPKQRILEVYLNVAQFGGSVFGVEAAAQTYFNKPAAALTRHEAALLAAALPSPSLLRVDAPSDYLRQRQRWVLNQMRLLGPGYLQGL</sequence>
<dbReference type="KEGG" id="gbi:PG2T_15105"/>
<comment type="similarity">
    <text evidence="11">Belongs to the glycosyltransferase 51 family.</text>
</comment>
<dbReference type="SUPFAM" id="SSF53955">
    <property type="entry name" value="Lysozyme-like"/>
    <property type="match status" value="1"/>
</dbReference>
<evidence type="ECO:0000256" key="5">
    <source>
        <dbReference type="ARBA" id="ARBA00022692"/>
    </source>
</evidence>
<dbReference type="STRING" id="1810504.PG2T_15105"/>
<evidence type="ECO:0000256" key="3">
    <source>
        <dbReference type="ARBA" id="ARBA00022676"/>
    </source>
</evidence>